<dbReference type="SUPFAM" id="SSF82185">
    <property type="entry name" value="Histone H3 K4-specific methyltransferase SET7/9 N-terminal domain"/>
    <property type="match status" value="1"/>
</dbReference>
<evidence type="ECO:0000313" key="1">
    <source>
        <dbReference type="EMBL" id="SDM38143.1"/>
    </source>
</evidence>
<evidence type="ECO:0000313" key="2">
    <source>
        <dbReference type="Proteomes" id="UP000199440"/>
    </source>
</evidence>
<proteinExistence type="predicted"/>
<name>A0A1G9SRV3_9FLAO</name>
<reference evidence="1 2" key="1">
    <citation type="submission" date="2016-10" db="EMBL/GenBank/DDBJ databases">
        <authorList>
            <person name="de Groot N.N."/>
        </authorList>
    </citation>
    <scope>NUCLEOTIDE SEQUENCE [LARGE SCALE GENOMIC DNA]</scope>
    <source>
        <strain evidence="1 2">DSM 19886</strain>
    </source>
</reference>
<dbReference type="Proteomes" id="UP000199440">
    <property type="component" value="Unassembled WGS sequence"/>
</dbReference>
<dbReference type="Gene3D" id="2.20.110.10">
    <property type="entry name" value="Histone H3 K4-specific methyltransferase SET7/9 N-terminal domain"/>
    <property type="match status" value="1"/>
</dbReference>
<dbReference type="EMBL" id="FNGV01000008">
    <property type="protein sequence ID" value="SDM38143.1"/>
    <property type="molecule type" value="Genomic_DNA"/>
</dbReference>
<dbReference type="Pfam" id="PF07661">
    <property type="entry name" value="MORN_2"/>
    <property type="match status" value="1"/>
</dbReference>
<protein>
    <submittedName>
        <fullName evidence="1">MORN repeat variant</fullName>
    </submittedName>
</protein>
<dbReference type="STRING" id="192904.SAMN04488514_10874"/>
<accession>A0A1G9SRV3</accession>
<gene>
    <name evidence="1" type="ORF">SAMN04488514_10874</name>
</gene>
<dbReference type="InterPro" id="IPR011652">
    <property type="entry name" value="MORN_2"/>
</dbReference>
<dbReference type="RefSeq" id="WP_089891407.1">
    <property type="nucleotide sequence ID" value="NZ_FNGV01000008.1"/>
</dbReference>
<keyword evidence="2" id="KW-1185">Reference proteome</keyword>
<organism evidence="1 2">
    <name type="scientific">Kriegella aquimaris</name>
    <dbReference type="NCBI Taxonomy" id="192904"/>
    <lineage>
        <taxon>Bacteria</taxon>
        <taxon>Pseudomonadati</taxon>
        <taxon>Bacteroidota</taxon>
        <taxon>Flavobacteriia</taxon>
        <taxon>Flavobacteriales</taxon>
        <taxon>Flavobacteriaceae</taxon>
        <taxon>Kriegella</taxon>
    </lineage>
</organism>
<dbReference type="OrthoDB" id="7342920at2"/>
<sequence length="94" mass="11215">MLSKKQYANGQKTYKLMDNMLTYFFKNGALKARGPFEDEKMQGEWKFYRETGQLWQVGNFKNNIKNGPWVRYDKNDIIEYNEVFEDGKIVKKAT</sequence>
<dbReference type="AlphaFoldDB" id="A0A1G9SRV3"/>